<dbReference type="AlphaFoldDB" id="A0A1S9T001"/>
<sequence length="60" mass="7285">MTILFILYCFLLIFYIKTINNSYTYIEKFITKLAINDSRSECKLLYKISHFRKVKRAQLI</sequence>
<comment type="caution">
    <text evidence="1">The sequence shown here is derived from an EMBL/GenBank/DDBJ whole genome shotgun (WGS) entry which is preliminary data.</text>
</comment>
<evidence type="ECO:0000313" key="1">
    <source>
        <dbReference type="EMBL" id="OOR02999.1"/>
    </source>
</evidence>
<reference evidence="1 2" key="1">
    <citation type="submission" date="2017-01" db="EMBL/GenBank/DDBJ databases">
        <title>Bacillus cereus isolates.</title>
        <authorList>
            <person name="Beno S.M."/>
        </authorList>
    </citation>
    <scope>NUCLEOTIDE SEQUENCE [LARGE SCALE GENOMIC DNA]</scope>
    <source>
        <strain evidence="1 2">FSL W7-1108</strain>
    </source>
</reference>
<protein>
    <submittedName>
        <fullName evidence="1">Uncharacterized protein</fullName>
    </submittedName>
</protein>
<dbReference type="EMBL" id="MUAI01000067">
    <property type="protein sequence ID" value="OOR02999.1"/>
    <property type="molecule type" value="Genomic_DNA"/>
</dbReference>
<accession>A0A1S9X2W9</accession>
<dbReference type="Proteomes" id="UP000190696">
    <property type="component" value="Unassembled WGS sequence"/>
</dbReference>
<organism evidence="1 2">
    <name type="scientific">Bacillus mycoides</name>
    <dbReference type="NCBI Taxonomy" id="1405"/>
    <lineage>
        <taxon>Bacteria</taxon>
        <taxon>Bacillati</taxon>
        <taxon>Bacillota</taxon>
        <taxon>Bacilli</taxon>
        <taxon>Bacillales</taxon>
        <taxon>Bacillaceae</taxon>
        <taxon>Bacillus</taxon>
        <taxon>Bacillus cereus group</taxon>
    </lineage>
</organism>
<proteinExistence type="predicted"/>
<gene>
    <name evidence="1" type="ORF">BW900_29345</name>
</gene>
<accession>A0A1S9T001</accession>
<evidence type="ECO:0000313" key="2">
    <source>
        <dbReference type="Proteomes" id="UP000190696"/>
    </source>
</evidence>
<name>A0A1S9T001_BACMY</name>